<reference evidence="2 3" key="1">
    <citation type="submission" date="2023-08" db="EMBL/GenBank/DDBJ databases">
        <authorList>
            <person name="Folkvardsen B D."/>
            <person name="Norman A."/>
        </authorList>
    </citation>
    <scope>NUCLEOTIDE SEQUENCE [LARGE SCALE GENOMIC DNA]</scope>
    <source>
        <strain evidence="2 3">Mu0053</strain>
    </source>
</reference>
<keyword evidence="3" id="KW-1185">Reference proteome</keyword>
<dbReference type="Pfam" id="PF12840">
    <property type="entry name" value="HTH_20"/>
    <property type="match status" value="1"/>
</dbReference>
<name>A0ABN9NI55_9MYCO</name>
<proteinExistence type="predicted"/>
<evidence type="ECO:0000259" key="1">
    <source>
        <dbReference type="PROSITE" id="PS50987"/>
    </source>
</evidence>
<dbReference type="PANTHER" id="PTHR38600:SF1">
    <property type="entry name" value="TRANSCRIPTIONAL REGULATORY PROTEIN"/>
    <property type="match status" value="1"/>
</dbReference>
<dbReference type="SUPFAM" id="SSF46785">
    <property type="entry name" value="Winged helix' DNA-binding domain"/>
    <property type="match status" value="1"/>
</dbReference>
<feature type="domain" description="HTH arsR-type" evidence="1">
    <location>
        <begin position="3"/>
        <end position="97"/>
    </location>
</feature>
<dbReference type="InterPro" id="IPR036390">
    <property type="entry name" value="WH_DNA-bd_sf"/>
</dbReference>
<protein>
    <submittedName>
        <fullName evidence="2">Metalloregulator ArsR/SmtB family transcription factor</fullName>
    </submittedName>
</protein>
<gene>
    <name evidence="2" type="ORF">MU0053_003287</name>
</gene>
<sequence>MGLAVPDAATAPVFDALGDANRLRIISRLCDAGPCSTSALTQAIPATRQAAAKHLAVLESVGLVRSEKRGRERVWTMRPESLTEAGEYLDALSRRWDQRIGRLREFVENDPD</sequence>
<accession>A0ABN9NI55</accession>
<dbReference type="InterPro" id="IPR036388">
    <property type="entry name" value="WH-like_DNA-bd_sf"/>
</dbReference>
<dbReference type="EMBL" id="OY726397">
    <property type="protein sequence ID" value="CAJ1506770.1"/>
    <property type="molecule type" value="Genomic_DNA"/>
</dbReference>
<dbReference type="InterPro" id="IPR011991">
    <property type="entry name" value="ArsR-like_HTH"/>
</dbReference>
<dbReference type="PRINTS" id="PR00778">
    <property type="entry name" value="HTHARSR"/>
</dbReference>
<evidence type="ECO:0000313" key="2">
    <source>
        <dbReference type="EMBL" id="CAJ1506770.1"/>
    </source>
</evidence>
<dbReference type="RefSeq" id="WP_308478685.1">
    <property type="nucleotide sequence ID" value="NZ_OY726397.1"/>
</dbReference>
<dbReference type="Proteomes" id="UP001190465">
    <property type="component" value="Chromosome"/>
</dbReference>
<organism evidence="2 3">
    <name type="scientific">[Mycobacterium] burgundiense</name>
    <dbReference type="NCBI Taxonomy" id="3064286"/>
    <lineage>
        <taxon>Bacteria</taxon>
        <taxon>Bacillati</taxon>
        <taxon>Actinomycetota</taxon>
        <taxon>Actinomycetes</taxon>
        <taxon>Mycobacteriales</taxon>
        <taxon>Mycobacteriaceae</taxon>
        <taxon>Mycolicibacterium</taxon>
    </lineage>
</organism>
<dbReference type="PANTHER" id="PTHR38600">
    <property type="entry name" value="TRANSCRIPTIONAL REGULATORY PROTEIN"/>
    <property type="match status" value="1"/>
</dbReference>
<evidence type="ECO:0000313" key="3">
    <source>
        <dbReference type="Proteomes" id="UP001190465"/>
    </source>
</evidence>
<dbReference type="PROSITE" id="PS50987">
    <property type="entry name" value="HTH_ARSR_2"/>
    <property type="match status" value="1"/>
</dbReference>
<dbReference type="CDD" id="cd00090">
    <property type="entry name" value="HTH_ARSR"/>
    <property type="match status" value="1"/>
</dbReference>
<dbReference type="Gene3D" id="1.10.10.10">
    <property type="entry name" value="Winged helix-like DNA-binding domain superfamily/Winged helix DNA-binding domain"/>
    <property type="match status" value="1"/>
</dbReference>
<dbReference type="InterPro" id="IPR001845">
    <property type="entry name" value="HTH_ArsR_DNA-bd_dom"/>
</dbReference>
<dbReference type="NCBIfam" id="NF033788">
    <property type="entry name" value="HTH_metalloreg"/>
    <property type="match status" value="1"/>
</dbReference>
<dbReference type="SMART" id="SM00418">
    <property type="entry name" value="HTH_ARSR"/>
    <property type="match status" value="1"/>
</dbReference>